<feature type="transmembrane region" description="Helical" evidence="1">
    <location>
        <begin position="402"/>
        <end position="422"/>
    </location>
</feature>
<dbReference type="Pfam" id="PF00873">
    <property type="entry name" value="ACR_tran"/>
    <property type="match status" value="3"/>
</dbReference>
<keyword evidence="3" id="KW-1185">Reference proteome</keyword>
<feature type="transmembrane region" description="Helical" evidence="1">
    <location>
        <begin position="1134"/>
        <end position="1155"/>
    </location>
</feature>
<proteinExistence type="predicted"/>
<organism evidence="2 3">
    <name type="scientific">Desulfacinum infernum DSM 9756</name>
    <dbReference type="NCBI Taxonomy" id="1121391"/>
    <lineage>
        <taxon>Bacteria</taxon>
        <taxon>Pseudomonadati</taxon>
        <taxon>Thermodesulfobacteriota</taxon>
        <taxon>Syntrophobacteria</taxon>
        <taxon>Syntrophobacterales</taxon>
        <taxon>Syntrophobacteraceae</taxon>
        <taxon>Desulfacinum</taxon>
    </lineage>
</organism>
<dbReference type="PRINTS" id="PR00702">
    <property type="entry name" value="ACRIFLAVINRP"/>
</dbReference>
<feature type="transmembrane region" description="Helical" evidence="1">
    <location>
        <begin position="662"/>
        <end position="686"/>
    </location>
</feature>
<dbReference type="OrthoDB" id="9798415at2"/>
<feature type="transmembrane region" description="Helical" evidence="1">
    <location>
        <begin position="514"/>
        <end position="535"/>
    </location>
</feature>
<sequence length="1304" mass="144340">MEHVSAKKTDNGSWIAKLIRFCLEMKIVVFLFVLVVVAWGIMVAPFDWNLGGLPRDPVPVDAIPDIGENQQIVFTEWMGRSPQDVEDQITYPLTVSLLGIPGVKTIRSYSMFGFSTIYIIFKEDVDFYWSRSRVLEKLNSLPAGTLPAGVQPALGPDATALGQVFWYTLEGRDPEGNPTGGWDLDELRSIQDWYVRYALLSADGVSEVASVGGFVKEYQIDVDPDAMRAHRVTLQDVFGAVKASNVDVGARTIEVNKVEYVIRGLGFVRSLRDLEETVVAVRDRVPIRVKDVAHVTLGPALRRGALDKEGAEAVGGVVVVRYGDNPLAAIKNVKKKIAEISPGLPKKTLPDGTVSQVTIVPFYDRTGLIYETLGTLNRALYEEILVTVIVILLTVMHLRSSILISGLLPLAVLMCFIAMKLFHVDANIVALSGIAIAIGTMVDMGIVICENILRRMEEAPPGANRLEVVYRASVEVGSAVLTAVATTVVSFLPVFTMEAAEGKLFKPLAFTKTFALIASIIVALTVIPPLAHLLFREKRAGKARISMPRGVLYCLLIASGVAAFWFVPWWAALLLVVTGVYRLLESFLPPAVGQWLSRSMNLILVVLVALLLAEEWLPLGPERGLFLNFLFVAMLIGGLLGFFGLFRWVYEPILSWSLRHKALFLCVPLLITGTGFMVWLGFDAFFGWLPRGIRQTAPVQFVARAFPGLGKEFMPPLDEGSYLFMPTTMPHASIGEAMDVLQKQDMAIRAIPEIESVVGKIGRVESPLDPAPISMIETVINYKPEYLVGKDGQRLRFRFSPDETDLFRDENGVPLPAPDGEPYKVRGKFERDDQGRLIPDEDGMPFRLWRPALDPDLNPGRDPWPGVKKPDDIWNLIVEAAQIPGTTSAPKLQPIAARIVMLQSGMRAPMGVKVKGPDLASIEKVGLQLERFLKEVPSIEPATVIADRIVGKPYLEIQIDREAIARYGISIRRVQDVIEVAVGGKTITTTVEGRERYPVRVRYLRELRDTIESLSRVLVPAPDGTQIPLEELAEIRYVRGPQMIKSEDTFLVGYVVFDKKPGYAEVDVVEQAQAYLKEKLASGELDLPAGVSYTFAGSYENQIRAQKKLSVVLPLALFIIFMILYLQFRSVVTTFFVFSGVFLGWSGGFLMLWLYGQSWFLDFSVFGTSMRELFSVHPINLSVAVWVGFLALFGIATDDGVIVATYLDDSFRERKPETVEEVRRAVLEGAKRRLRPALMTVATTILALLPVLTSSGRGSDVMIPMAIPSFGGMLLVLITVQTVPVLYCAKEELKLRWKEHRGGA</sequence>
<protein>
    <submittedName>
        <fullName evidence="2">Cu(I)/Ag(I) efflux system membrane protein CusA/SilA</fullName>
    </submittedName>
</protein>
<dbReference type="InterPro" id="IPR001036">
    <property type="entry name" value="Acrflvin-R"/>
</dbReference>
<dbReference type="STRING" id="1121391.SAMN02745206_03258"/>
<feature type="transmembrane region" description="Helical" evidence="1">
    <location>
        <begin position="551"/>
        <end position="575"/>
    </location>
</feature>
<keyword evidence="1" id="KW-0812">Transmembrane</keyword>
<evidence type="ECO:0000313" key="2">
    <source>
        <dbReference type="EMBL" id="SHG09779.1"/>
    </source>
</evidence>
<dbReference type="Gene3D" id="3.30.70.1440">
    <property type="entry name" value="Multidrug efflux transporter AcrB pore domain"/>
    <property type="match status" value="1"/>
</dbReference>
<feature type="transmembrane region" description="Helical" evidence="1">
    <location>
        <begin position="1109"/>
        <end position="1128"/>
    </location>
</feature>
<feature type="transmembrane region" description="Helical" evidence="1">
    <location>
        <begin position="379"/>
        <end position="395"/>
    </location>
</feature>
<dbReference type="GO" id="GO:0005886">
    <property type="term" value="C:plasma membrane"/>
    <property type="evidence" value="ECO:0007669"/>
    <property type="project" value="TreeGrafter"/>
</dbReference>
<feature type="transmembrane region" description="Helical" evidence="1">
    <location>
        <begin position="625"/>
        <end position="650"/>
    </location>
</feature>
<evidence type="ECO:0000313" key="3">
    <source>
        <dbReference type="Proteomes" id="UP000184076"/>
    </source>
</evidence>
<dbReference type="SUPFAM" id="SSF82714">
    <property type="entry name" value="Multidrug efflux transporter AcrB TolC docking domain, DN and DC subdomains"/>
    <property type="match status" value="2"/>
</dbReference>
<dbReference type="EMBL" id="FQVB01000041">
    <property type="protein sequence ID" value="SHG09779.1"/>
    <property type="molecule type" value="Genomic_DNA"/>
</dbReference>
<feature type="transmembrane region" description="Helical" evidence="1">
    <location>
        <begin position="428"/>
        <end position="453"/>
    </location>
</feature>
<dbReference type="PANTHER" id="PTHR32063">
    <property type="match status" value="1"/>
</dbReference>
<accession>A0A1M5H1A9</accession>
<gene>
    <name evidence="2" type="ORF">SAMN02745206_03258</name>
</gene>
<dbReference type="Gene3D" id="3.30.70.1430">
    <property type="entry name" value="Multidrug efflux transporter AcrB pore domain"/>
    <property type="match status" value="2"/>
</dbReference>
<dbReference type="Gene3D" id="1.20.1640.10">
    <property type="entry name" value="Multidrug efflux transporter AcrB transmembrane domain"/>
    <property type="match status" value="3"/>
</dbReference>
<keyword evidence="1" id="KW-0472">Membrane</keyword>
<dbReference type="Proteomes" id="UP000184076">
    <property type="component" value="Unassembled WGS sequence"/>
</dbReference>
<dbReference type="SUPFAM" id="SSF82693">
    <property type="entry name" value="Multidrug efflux transporter AcrB pore domain, PN1, PN2, PC1 and PC2 subdomains"/>
    <property type="match status" value="2"/>
</dbReference>
<dbReference type="Gene3D" id="3.30.2090.10">
    <property type="entry name" value="Multidrug efflux transporter AcrB TolC docking domain, DN and DC subdomains"/>
    <property type="match status" value="2"/>
</dbReference>
<name>A0A1M5H1A9_9BACT</name>
<dbReference type="InterPro" id="IPR027463">
    <property type="entry name" value="AcrB_DN_DC_subdom"/>
</dbReference>
<feature type="transmembrane region" description="Helical" evidence="1">
    <location>
        <begin position="1234"/>
        <end position="1253"/>
    </location>
</feature>
<dbReference type="SUPFAM" id="SSF82866">
    <property type="entry name" value="Multidrug efflux transporter AcrB transmembrane domain"/>
    <property type="match status" value="2"/>
</dbReference>
<keyword evidence="1" id="KW-1133">Transmembrane helix</keyword>
<reference evidence="3" key="1">
    <citation type="submission" date="2016-11" db="EMBL/GenBank/DDBJ databases">
        <authorList>
            <person name="Varghese N."/>
            <person name="Submissions S."/>
        </authorList>
    </citation>
    <scope>NUCLEOTIDE SEQUENCE [LARGE SCALE GENOMIC DNA]</scope>
    <source>
        <strain evidence="3">DSM 9756</strain>
    </source>
</reference>
<dbReference type="Gene3D" id="3.30.70.1320">
    <property type="entry name" value="Multidrug efflux transporter AcrB pore domain like"/>
    <property type="match status" value="1"/>
</dbReference>
<feature type="transmembrane region" description="Helical" evidence="1">
    <location>
        <begin position="27"/>
        <end position="46"/>
    </location>
</feature>
<dbReference type="PANTHER" id="PTHR32063:SF19">
    <property type="entry name" value="CATION EFFLUX SYSTEM PROTEIN CUSA"/>
    <property type="match status" value="1"/>
</dbReference>
<feature type="transmembrane region" description="Helical" evidence="1">
    <location>
        <begin position="474"/>
        <end position="494"/>
    </location>
</feature>
<feature type="transmembrane region" description="Helical" evidence="1">
    <location>
        <begin position="1265"/>
        <end position="1289"/>
    </location>
</feature>
<evidence type="ECO:0000256" key="1">
    <source>
        <dbReference type="SAM" id="Phobius"/>
    </source>
</evidence>
<dbReference type="GO" id="GO:0042910">
    <property type="term" value="F:xenobiotic transmembrane transporter activity"/>
    <property type="evidence" value="ECO:0007669"/>
    <property type="project" value="TreeGrafter"/>
</dbReference>